<evidence type="ECO:0000256" key="2">
    <source>
        <dbReference type="ARBA" id="ARBA00022475"/>
    </source>
</evidence>
<evidence type="ECO:0000313" key="5">
    <source>
        <dbReference type="EMBL" id="KAG7296158.1"/>
    </source>
</evidence>
<keyword evidence="3" id="KW-0472">Membrane</keyword>
<dbReference type="EMBL" id="JAHIBW010000029">
    <property type="protein sequence ID" value="KAG7296158.1"/>
    <property type="molecule type" value="Genomic_DNA"/>
</dbReference>
<protein>
    <recommendedName>
        <fullName evidence="4">P-type ATPase A domain-containing protein</fullName>
    </recommendedName>
</protein>
<evidence type="ECO:0000256" key="3">
    <source>
        <dbReference type="SAM" id="Phobius"/>
    </source>
</evidence>
<proteinExistence type="predicted"/>
<dbReference type="InterPro" id="IPR023298">
    <property type="entry name" value="ATPase_P-typ_TM_dom_sf"/>
</dbReference>
<feature type="transmembrane region" description="Helical" evidence="3">
    <location>
        <begin position="77"/>
        <end position="97"/>
    </location>
</feature>
<feature type="domain" description="P-type ATPase A" evidence="4">
    <location>
        <begin position="112"/>
        <end position="157"/>
    </location>
</feature>
<comment type="subcellular location">
    <subcellularLocation>
        <location evidence="1">Cell membrane</location>
        <topology evidence="1">Multi-pass membrane protein</topology>
    </subcellularLocation>
</comment>
<reference evidence="5 6" key="1">
    <citation type="submission" date="2021-06" db="EMBL/GenBank/DDBJ databases">
        <title>A haploid diamondback moth (Plutella xylostella L.) genome assembly resolves 31 chromosomes and identifies a diamide resistance mutation.</title>
        <authorList>
            <person name="Ward C.M."/>
            <person name="Perry K.D."/>
            <person name="Baker G."/>
            <person name="Powis K."/>
            <person name="Heckel D.G."/>
            <person name="Baxter S.W."/>
        </authorList>
    </citation>
    <scope>NUCLEOTIDE SEQUENCE [LARGE SCALE GENOMIC DNA]</scope>
    <source>
        <strain evidence="5 6">LV</strain>
        <tissue evidence="5">Single pupa</tissue>
    </source>
</reference>
<keyword evidence="3" id="KW-0812">Transmembrane</keyword>
<feature type="transmembrane region" description="Helical" evidence="3">
    <location>
        <begin position="43"/>
        <end position="65"/>
    </location>
</feature>
<dbReference type="Gene3D" id="2.70.150.10">
    <property type="entry name" value="Calcium-transporting ATPase, cytoplasmic transduction domain A"/>
    <property type="match status" value="1"/>
</dbReference>
<dbReference type="PANTHER" id="PTHR43294">
    <property type="entry name" value="SODIUM/POTASSIUM-TRANSPORTING ATPASE SUBUNIT ALPHA"/>
    <property type="match status" value="1"/>
</dbReference>
<evidence type="ECO:0000313" key="6">
    <source>
        <dbReference type="Proteomes" id="UP000823941"/>
    </source>
</evidence>
<sequence length="162" mass="18344">MNAKTNSLTELFRPNNPKRLRSRELSNTRLNLLKKEIQTTDHLIPLSFSILIWVGAALCLIAYLIEVMNKPNPSRDNLYLGCVLVAVDLVCGLFSFVQNYRSTRIMKTFNNMLPSYAHCVRDGVLRERATHEVVKGDVVRVQAGDIVPADIRVIDSKGFKGW</sequence>
<evidence type="ECO:0000256" key="1">
    <source>
        <dbReference type="ARBA" id="ARBA00004651"/>
    </source>
</evidence>
<dbReference type="Proteomes" id="UP000823941">
    <property type="component" value="Chromosome 29"/>
</dbReference>
<accession>A0ABQ7PT56</accession>
<keyword evidence="2" id="KW-1003">Cell membrane</keyword>
<dbReference type="InterPro" id="IPR059000">
    <property type="entry name" value="ATPase_P-type_domA"/>
</dbReference>
<dbReference type="PRINTS" id="PR00121">
    <property type="entry name" value="NAKATPASE"/>
</dbReference>
<comment type="caution">
    <text evidence="5">The sequence shown here is derived from an EMBL/GenBank/DDBJ whole genome shotgun (WGS) entry which is preliminary data.</text>
</comment>
<organism evidence="5 6">
    <name type="scientific">Plutella xylostella</name>
    <name type="common">Diamondback moth</name>
    <name type="synonym">Plutella maculipennis</name>
    <dbReference type="NCBI Taxonomy" id="51655"/>
    <lineage>
        <taxon>Eukaryota</taxon>
        <taxon>Metazoa</taxon>
        <taxon>Ecdysozoa</taxon>
        <taxon>Arthropoda</taxon>
        <taxon>Hexapoda</taxon>
        <taxon>Insecta</taxon>
        <taxon>Pterygota</taxon>
        <taxon>Neoptera</taxon>
        <taxon>Endopterygota</taxon>
        <taxon>Lepidoptera</taxon>
        <taxon>Glossata</taxon>
        <taxon>Ditrysia</taxon>
        <taxon>Yponomeutoidea</taxon>
        <taxon>Plutellidae</taxon>
        <taxon>Plutella</taxon>
    </lineage>
</organism>
<gene>
    <name evidence="5" type="ORF">JYU34_021257</name>
</gene>
<keyword evidence="3" id="KW-1133">Transmembrane helix</keyword>
<dbReference type="InterPro" id="IPR008250">
    <property type="entry name" value="ATPase_P-typ_transduc_dom_A_sf"/>
</dbReference>
<dbReference type="SUPFAM" id="SSF81653">
    <property type="entry name" value="Calcium ATPase, transduction domain A"/>
    <property type="match status" value="1"/>
</dbReference>
<dbReference type="InterPro" id="IPR050510">
    <property type="entry name" value="Cation_transp_ATPase_P-type"/>
</dbReference>
<dbReference type="SUPFAM" id="SSF81665">
    <property type="entry name" value="Calcium ATPase, transmembrane domain M"/>
    <property type="match status" value="1"/>
</dbReference>
<dbReference type="Pfam" id="PF00122">
    <property type="entry name" value="E1-E2_ATPase"/>
    <property type="match status" value="1"/>
</dbReference>
<name>A0ABQ7PT56_PLUXY</name>
<dbReference type="PANTHER" id="PTHR43294:SF21">
    <property type="entry name" value="CATION TRANSPORTING ATPASE"/>
    <property type="match status" value="1"/>
</dbReference>
<evidence type="ECO:0000259" key="4">
    <source>
        <dbReference type="Pfam" id="PF00122"/>
    </source>
</evidence>
<dbReference type="Gene3D" id="1.20.1110.10">
    <property type="entry name" value="Calcium-transporting ATPase, transmembrane domain"/>
    <property type="match status" value="1"/>
</dbReference>
<keyword evidence="6" id="KW-1185">Reference proteome</keyword>